<dbReference type="Gene3D" id="1.10.510.10">
    <property type="entry name" value="Transferase(Phosphotransferase) domain 1"/>
    <property type="match status" value="1"/>
</dbReference>
<dbReference type="GO" id="GO:0005524">
    <property type="term" value="F:ATP binding"/>
    <property type="evidence" value="ECO:0007669"/>
    <property type="project" value="UniProtKB-UniRule"/>
</dbReference>
<dbReference type="FunFam" id="3.30.200.20:FF:000035">
    <property type="entry name" value="Serine/threonine protein kinase Stk1"/>
    <property type="match status" value="1"/>
</dbReference>
<gene>
    <name evidence="10" type="ORF">SLINC_5850</name>
</gene>
<dbReference type="GO" id="GO:0004674">
    <property type="term" value="F:protein serine/threonine kinase activity"/>
    <property type="evidence" value="ECO:0007669"/>
    <property type="project" value="UniProtKB-KW"/>
</dbReference>
<evidence type="ECO:0000256" key="1">
    <source>
        <dbReference type="ARBA" id="ARBA00012513"/>
    </source>
</evidence>
<feature type="domain" description="Protein kinase" evidence="9">
    <location>
        <begin position="15"/>
        <end position="274"/>
    </location>
</feature>
<evidence type="ECO:0000256" key="2">
    <source>
        <dbReference type="ARBA" id="ARBA00022527"/>
    </source>
</evidence>
<evidence type="ECO:0000256" key="6">
    <source>
        <dbReference type="ARBA" id="ARBA00022840"/>
    </source>
</evidence>
<evidence type="ECO:0000256" key="3">
    <source>
        <dbReference type="ARBA" id="ARBA00022679"/>
    </source>
</evidence>
<comment type="catalytic activity">
    <reaction evidence="7">
        <text>L-threonyl-[protein] + ATP = O-phospho-L-threonyl-[protein] + ADP + H(+)</text>
        <dbReference type="Rhea" id="RHEA:46608"/>
        <dbReference type="Rhea" id="RHEA-COMP:11060"/>
        <dbReference type="Rhea" id="RHEA-COMP:11605"/>
        <dbReference type="ChEBI" id="CHEBI:15378"/>
        <dbReference type="ChEBI" id="CHEBI:30013"/>
        <dbReference type="ChEBI" id="CHEBI:30616"/>
        <dbReference type="ChEBI" id="CHEBI:61977"/>
        <dbReference type="ChEBI" id="CHEBI:456216"/>
        <dbReference type="EC" id="2.7.11.1"/>
    </reaction>
</comment>
<dbReference type="InterPro" id="IPR008271">
    <property type="entry name" value="Ser/Thr_kinase_AS"/>
</dbReference>
<keyword evidence="6" id="KW-0067">ATP-binding</keyword>
<dbReference type="SMART" id="SM00220">
    <property type="entry name" value="S_TKc"/>
    <property type="match status" value="1"/>
</dbReference>
<dbReference type="AlphaFoldDB" id="A0A1B1MHM6"/>
<dbReference type="EMBL" id="CP016438">
    <property type="protein sequence ID" value="ANS68074.1"/>
    <property type="molecule type" value="Genomic_DNA"/>
</dbReference>
<dbReference type="InterPro" id="IPR017441">
    <property type="entry name" value="Protein_kinase_ATP_BS"/>
</dbReference>
<keyword evidence="2" id="KW-0723">Serine/threonine-protein kinase</keyword>
<dbReference type="InterPro" id="IPR011009">
    <property type="entry name" value="Kinase-like_dom_sf"/>
</dbReference>
<keyword evidence="4" id="KW-0547">Nucleotide-binding</keyword>
<dbReference type="PROSITE" id="PS50011">
    <property type="entry name" value="PROTEIN_KINASE_DOM"/>
    <property type="match status" value="1"/>
</dbReference>
<dbReference type="OrthoDB" id="9762169at2"/>
<keyword evidence="5" id="KW-0418">Kinase</keyword>
<evidence type="ECO:0000256" key="5">
    <source>
        <dbReference type="ARBA" id="ARBA00022777"/>
    </source>
</evidence>
<accession>A0A1B1MHM6</accession>
<dbReference type="SUPFAM" id="SSF56112">
    <property type="entry name" value="Protein kinase-like (PK-like)"/>
    <property type="match status" value="1"/>
</dbReference>
<evidence type="ECO:0000256" key="4">
    <source>
        <dbReference type="ARBA" id="ARBA00022741"/>
    </source>
</evidence>
<sequence length="867" mass="93545">MTQLMEPGAELTGRYRLEKQLGSGGMGQVWRGHDLRLDRPVAIKLLRPGLFADEQALARFQREGKAAARLNHPAIAAVYDVSAHQGKPFLVLELLDGHDLETALGRDPQGLAIDRVLDYGAQIAEGLAAAHAAGVVHRDIKPANVMLLPSGQIKIYDFGIARLHDATRLTAADSAVGTLSYMAPEQFRNEPIDAKADLYALGATLFHLLTGHPPYRADDQRALIAMHLDAPVPSARSVRPGIPPAFDACLRTLLAKAPLERPDAATVAHHLPTLADPHRQPTEQQPVTGATVPRLPTLVTGPYHQSTPASRIRNLLTEAEHLARTDTDITPREQGRLWREIATILADRDPDHARDLLTETARGLLAEAGHLARTDTSTSTGTPLIDFSSPRRWRWSRWRKAMTPTVRRAGTEAGALRAAFLSGVPRPRTRSEVRYELTQTTEALAGLHPVGAERLALAAAPDDPRAQARALAGVAGMLTDRDPQQAQRILAKAERLVRTLIGPYEQAGALAPVAAVLARLDPTQAKHLAGTIPEPYMTSALVEIIKVVLERDPDQAERLASTVPQGDGRAQMLAQIADVLAPEHPDRARTLLTEARTLTASPLTSIKVLTALAKMTAGQDPRQATELLVEAEHLALGHDLGRYVIQEIVEALATLDAVEAERLARTLTDPSLQTWALTSIVKAQAKHDLVDAVYLAQTILQSPELATRGGAEAVAAVAEQDTAQAERLARTLPDPRNRLKALMAIAKVTAGKDPRQATELLVEAERLALDHDLGEYVIGGIAEALAPLDTAQAERLARTLTGPYIRIEALIAIAKERAEPDPDHAQQLLAEAEHLAHALPGPLRQASALVKIAQLHASCPPQDPPQA</sequence>
<keyword evidence="11" id="KW-1185">Reference proteome</keyword>
<dbReference type="EC" id="2.7.11.1" evidence="1"/>
<evidence type="ECO:0000256" key="8">
    <source>
        <dbReference type="ARBA" id="ARBA00048679"/>
    </source>
</evidence>
<dbReference type="RefSeq" id="WP_067439934.1">
    <property type="nucleotide sequence ID" value="NZ_CP016438.1"/>
</dbReference>
<dbReference type="Gene3D" id="1.25.40.10">
    <property type="entry name" value="Tetratricopeptide repeat domain"/>
    <property type="match status" value="1"/>
</dbReference>
<dbReference type="PANTHER" id="PTHR43289:SF6">
    <property type="entry name" value="SERINE_THREONINE-PROTEIN KINASE NEKL-3"/>
    <property type="match status" value="1"/>
</dbReference>
<evidence type="ECO:0000313" key="11">
    <source>
        <dbReference type="Proteomes" id="UP000092598"/>
    </source>
</evidence>
<dbReference type="CDD" id="cd14014">
    <property type="entry name" value="STKc_PknB_like"/>
    <property type="match status" value="1"/>
</dbReference>
<evidence type="ECO:0000259" key="9">
    <source>
        <dbReference type="PROSITE" id="PS50011"/>
    </source>
</evidence>
<dbReference type="Gene3D" id="3.30.200.20">
    <property type="entry name" value="Phosphorylase Kinase, domain 1"/>
    <property type="match status" value="1"/>
</dbReference>
<dbReference type="InterPro" id="IPR011990">
    <property type="entry name" value="TPR-like_helical_dom_sf"/>
</dbReference>
<name>A0A1B1MHM6_STRLN</name>
<evidence type="ECO:0000256" key="7">
    <source>
        <dbReference type="ARBA" id="ARBA00047899"/>
    </source>
</evidence>
<protein>
    <recommendedName>
        <fullName evidence="1">non-specific serine/threonine protein kinase</fullName>
        <ecNumber evidence="1">2.7.11.1</ecNumber>
    </recommendedName>
</protein>
<dbReference type="PROSITE" id="PS00107">
    <property type="entry name" value="PROTEIN_KINASE_ATP"/>
    <property type="match status" value="1"/>
</dbReference>
<dbReference type="InterPro" id="IPR000719">
    <property type="entry name" value="Prot_kinase_dom"/>
</dbReference>
<dbReference type="STRING" id="1915.SLINC_5850"/>
<proteinExistence type="predicted"/>
<reference evidence="10 11" key="1">
    <citation type="submission" date="2016-07" db="EMBL/GenBank/DDBJ databases">
        <title>Enhancement of antibiotic productionsby engineered nitrateutilization in actinobacteria.</title>
        <authorList>
            <person name="Meng S.C."/>
        </authorList>
    </citation>
    <scope>NUCLEOTIDE SEQUENCE [LARGE SCALE GENOMIC DNA]</scope>
    <source>
        <strain evidence="10 11">NRRL 2936</strain>
    </source>
</reference>
<keyword evidence="3" id="KW-0808">Transferase</keyword>
<dbReference type="KEGG" id="sls:SLINC_5850"/>
<dbReference type="PROSITE" id="PS00108">
    <property type="entry name" value="PROTEIN_KINASE_ST"/>
    <property type="match status" value="1"/>
</dbReference>
<comment type="catalytic activity">
    <reaction evidence="8">
        <text>L-seryl-[protein] + ATP = O-phospho-L-seryl-[protein] + ADP + H(+)</text>
        <dbReference type="Rhea" id="RHEA:17989"/>
        <dbReference type="Rhea" id="RHEA-COMP:9863"/>
        <dbReference type="Rhea" id="RHEA-COMP:11604"/>
        <dbReference type="ChEBI" id="CHEBI:15378"/>
        <dbReference type="ChEBI" id="CHEBI:29999"/>
        <dbReference type="ChEBI" id="CHEBI:30616"/>
        <dbReference type="ChEBI" id="CHEBI:83421"/>
        <dbReference type="ChEBI" id="CHEBI:456216"/>
        <dbReference type="EC" id="2.7.11.1"/>
    </reaction>
</comment>
<dbReference type="Pfam" id="PF00069">
    <property type="entry name" value="Pkinase"/>
    <property type="match status" value="1"/>
</dbReference>
<organism evidence="10 11">
    <name type="scientific">Streptomyces lincolnensis</name>
    <dbReference type="NCBI Taxonomy" id="1915"/>
    <lineage>
        <taxon>Bacteria</taxon>
        <taxon>Bacillati</taxon>
        <taxon>Actinomycetota</taxon>
        <taxon>Actinomycetes</taxon>
        <taxon>Kitasatosporales</taxon>
        <taxon>Streptomycetaceae</taxon>
        <taxon>Streptomyces</taxon>
    </lineage>
</organism>
<evidence type="ECO:0000313" key="10">
    <source>
        <dbReference type="EMBL" id="ANS68074.1"/>
    </source>
</evidence>
<dbReference type="PANTHER" id="PTHR43289">
    <property type="entry name" value="MITOGEN-ACTIVATED PROTEIN KINASE KINASE KINASE 20-RELATED"/>
    <property type="match status" value="1"/>
</dbReference>
<dbReference type="Proteomes" id="UP000092598">
    <property type="component" value="Chromosome"/>
</dbReference>